<dbReference type="InterPro" id="IPR040570">
    <property type="entry name" value="LAL_C2"/>
</dbReference>
<dbReference type="GO" id="GO:0005524">
    <property type="term" value="F:ATP binding"/>
    <property type="evidence" value="ECO:0007669"/>
    <property type="project" value="UniProtKB-UniRule"/>
</dbReference>
<proteinExistence type="predicted"/>
<sequence>MITSTQPVTIGEPVVVLVDPVLNGRPFKDACAELGYPVVGVYTIAPASLDRMSADHADGDAATLYGSEPIDLAGRLDTLAPRVHAVIPATEPAVHSAAVLADTRAVPGNPLGTARARRDKRAMRALAAARGVPVPRYEVVRDLSRLPEAAARIGLPLIVKPATGAGSHNVFLVTDTGRLSAIAGADPCDLFGNPIDEWLVEEYVRGTEYAINTFSHDGRHTILDVWEYRLPGPGDYDNPYWDFVQAEPDPAIEKFALDVLDAFEIRLGPCHIEVKTGERGPALIEIGARLPGAGIPRLWERHSTFRPYHDTLAVYLGREPAVAAAPPRFAARLGMSFVRNDGPPGILCRLAGLDEVRRLPGVDTVFQQARVGDLVPTTRDLGTELVKVHLTAPDGPALTRLIARVRDLITVDIEHE</sequence>
<dbReference type="GO" id="GO:0046872">
    <property type="term" value="F:metal ion binding"/>
    <property type="evidence" value="ECO:0007669"/>
    <property type="project" value="InterPro"/>
</dbReference>
<dbReference type="EMBL" id="BMNH01000029">
    <property type="protein sequence ID" value="GGO79785.1"/>
    <property type="molecule type" value="Genomic_DNA"/>
</dbReference>
<keyword evidence="2 4" id="KW-0547">Nucleotide-binding</keyword>
<name>A0A918DRQ9_9ACTN</name>
<feature type="domain" description="ATP-grasp" evidence="5">
    <location>
        <begin position="124"/>
        <end position="316"/>
    </location>
</feature>
<evidence type="ECO:0000256" key="2">
    <source>
        <dbReference type="ARBA" id="ARBA00022741"/>
    </source>
</evidence>
<dbReference type="Proteomes" id="UP000646523">
    <property type="component" value="Unassembled WGS sequence"/>
</dbReference>
<evidence type="ECO:0000256" key="4">
    <source>
        <dbReference type="PROSITE-ProRule" id="PRU00409"/>
    </source>
</evidence>
<evidence type="ECO:0000259" key="5">
    <source>
        <dbReference type="PROSITE" id="PS50975"/>
    </source>
</evidence>
<keyword evidence="1" id="KW-0436">Ligase</keyword>
<dbReference type="GO" id="GO:0016874">
    <property type="term" value="F:ligase activity"/>
    <property type="evidence" value="ECO:0007669"/>
    <property type="project" value="UniProtKB-KW"/>
</dbReference>
<comment type="caution">
    <text evidence="6">The sequence shown here is derived from an EMBL/GenBank/DDBJ whole genome shotgun (WGS) entry which is preliminary data.</text>
</comment>
<keyword evidence="3 4" id="KW-0067">ATP-binding</keyword>
<dbReference type="PROSITE" id="PS50975">
    <property type="entry name" value="ATP_GRASP"/>
    <property type="match status" value="1"/>
</dbReference>
<evidence type="ECO:0000313" key="7">
    <source>
        <dbReference type="Proteomes" id="UP000646523"/>
    </source>
</evidence>
<accession>A0A918DRQ9</accession>
<dbReference type="InterPro" id="IPR052032">
    <property type="entry name" value="ATP-dep_AA_Ligase"/>
</dbReference>
<protein>
    <recommendedName>
        <fullName evidence="5">ATP-grasp domain-containing protein</fullName>
    </recommendedName>
</protein>
<evidence type="ECO:0000256" key="1">
    <source>
        <dbReference type="ARBA" id="ARBA00022598"/>
    </source>
</evidence>
<dbReference type="PANTHER" id="PTHR43585:SF2">
    <property type="entry name" value="ATP-GRASP ENZYME FSQD"/>
    <property type="match status" value="1"/>
</dbReference>
<organism evidence="6 7">
    <name type="scientific">Nonomuraea cavernae</name>
    <dbReference type="NCBI Taxonomy" id="2045107"/>
    <lineage>
        <taxon>Bacteria</taxon>
        <taxon>Bacillati</taxon>
        <taxon>Actinomycetota</taxon>
        <taxon>Actinomycetes</taxon>
        <taxon>Streptosporangiales</taxon>
        <taxon>Streptosporangiaceae</taxon>
        <taxon>Nonomuraea</taxon>
    </lineage>
</organism>
<dbReference type="AlphaFoldDB" id="A0A918DRQ9"/>
<dbReference type="RefSeq" id="WP_189128022.1">
    <property type="nucleotide sequence ID" value="NZ_BMNH01000029.1"/>
</dbReference>
<dbReference type="SUPFAM" id="SSF56059">
    <property type="entry name" value="Glutathione synthetase ATP-binding domain-like"/>
    <property type="match status" value="1"/>
</dbReference>
<reference evidence="6" key="1">
    <citation type="journal article" date="2014" name="Int. J. Syst. Evol. Microbiol.">
        <title>Complete genome sequence of Corynebacterium casei LMG S-19264T (=DSM 44701T), isolated from a smear-ripened cheese.</title>
        <authorList>
            <consortium name="US DOE Joint Genome Institute (JGI-PGF)"/>
            <person name="Walter F."/>
            <person name="Albersmeier A."/>
            <person name="Kalinowski J."/>
            <person name="Ruckert C."/>
        </authorList>
    </citation>
    <scope>NUCLEOTIDE SEQUENCE</scope>
    <source>
        <strain evidence="6">CGMCC 4.7368</strain>
    </source>
</reference>
<keyword evidence="7" id="KW-1185">Reference proteome</keyword>
<reference evidence="6" key="2">
    <citation type="submission" date="2020-09" db="EMBL/GenBank/DDBJ databases">
        <authorList>
            <person name="Sun Q."/>
            <person name="Zhou Y."/>
        </authorList>
    </citation>
    <scope>NUCLEOTIDE SEQUENCE</scope>
    <source>
        <strain evidence="6">CGMCC 4.7368</strain>
    </source>
</reference>
<dbReference type="Pfam" id="PF18603">
    <property type="entry name" value="LAL_C2"/>
    <property type="match status" value="1"/>
</dbReference>
<dbReference type="Gene3D" id="3.30.470.20">
    <property type="entry name" value="ATP-grasp fold, B domain"/>
    <property type="match status" value="1"/>
</dbReference>
<dbReference type="PANTHER" id="PTHR43585">
    <property type="entry name" value="FUMIPYRROLE BIOSYNTHESIS PROTEIN C"/>
    <property type="match status" value="1"/>
</dbReference>
<evidence type="ECO:0000256" key="3">
    <source>
        <dbReference type="ARBA" id="ARBA00022840"/>
    </source>
</evidence>
<gene>
    <name evidence="6" type="ORF">GCM10012289_64940</name>
</gene>
<dbReference type="InterPro" id="IPR011761">
    <property type="entry name" value="ATP-grasp"/>
</dbReference>
<dbReference type="Pfam" id="PF13535">
    <property type="entry name" value="ATP-grasp_4"/>
    <property type="match status" value="1"/>
</dbReference>
<evidence type="ECO:0000313" key="6">
    <source>
        <dbReference type="EMBL" id="GGO79785.1"/>
    </source>
</evidence>